<dbReference type="Gene3D" id="2.150.10.10">
    <property type="entry name" value="Serralysin-like metalloprotease, C-terminal"/>
    <property type="match status" value="2"/>
</dbReference>
<reference evidence="5 6" key="1">
    <citation type="submission" date="2020-08" db="EMBL/GenBank/DDBJ databases">
        <title>Genomic Encyclopedia of Type Strains, Phase IV (KMG-IV): sequencing the most valuable type-strain genomes for metagenomic binning, comparative biology and taxonomic classification.</title>
        <authorList>
            <person name="Goeker M."/>
        </authorList>
    </citation>
    <scope>NUCLEOTIDE SEQUENCE [LARGE SCALE GENOMIC DNA]</scope>
    <source>
        <strain evidence="5 6">DSM 101064</strain>
    </source>
</reference>
<dbReference type="PANTHER" id="PTHR38340">
    <property type="entry name" value="S-LAYER PROTEIN"/>
    <property type="match status" value="1"/>
</dbReference>
<comment type="caution">
    <text evidence="5">The sequence shown here is derived from an EMBL/GenBank/DDBJ whole genome shotgun (WGS) entry which is preliminary data.</text>
</comment>
<evidence type="ECO:0000256" key="4">
    <source>
        <dbReference type="SAM" id="SignalP"/>
    </source>
</evidence>
<dbReference type="Proteomes" id="UP000535415">
    <property type="component" value="Unassembled WGS sequence"/>
</dbReference>
<dbReference type="SUPFAM" id="SSF51120">
    <property type="entry name" value="beta-Roll"/>
    <property type="match status" value="2"/>
</dbReference>
<dbReference type="RefSeq" id="WP_246414403.1">
    <property type="nucleotide sequence ID" value="NZ_JACIJM010000001.1"/>
</dbReference>
<dbReference type="GO" id="GO:0005509">
    <property type="term" value="F:calcium ion binding"/>
    <property type="evidence" value="ECO:0007669"/>
    <property type="project" value="InterPro"/>
</dbReference>
<proteinExistence type="predicted"/>
<keyword evidence="4" id="KW-0732">Signal</keyword>
<keyword evidence="6" id="KW-1185">Reference proteome</keyword>
<feature type="compositionally biased region" description="Polar residues" evidence="3">
    <location>
        <begin position="46"/>
        <end position="68"/>
    </location>
</feature>
<dbReference type="PROSITE" id="PS00330">
    <property type="entry name" value="HEMOLYSIN_CALCIUM"/>
    <property type="match status" value="2"/>
</dbReference>
<name>A0A7W9BH60_9RHOB</name>
<feature type="chain" id="PRO_5031314837" evidence="4">
    <location>
        <begin position="25"/>
        <end position="286"/>
    </location>
</feature>
<dbReference type="PANTHER" id="PTHR38340:SF1">
    <property type="entry name" value="S-LAYER PROTEIN"/>
    <property type="match status" value="1"/>
</dbReference>
<sequence length="286" mass="28856">MLAIIALFGVAVASVLITDAGADAEPDTEAAADSLNDDNDATTSTPLQESFTSGDTLNSVGQGQSDETITGTIRADLLVGTEGDDVIAGEDGEDTLHGHDGHDTLFGGNAKDTLFGDVGDDTLDGGDHDDELIGGSGDDTLFGGDGDDTLLGSFGDDVLSGGNGQDLLNGGAGNDVLIGNDDAEGDYLNGGRGDDIIRSGAGDTAHGGAGADTFALDADAEDGAYIEDYDPDEDIIEVVYDAEGPIPELTTTETENGLALYADGDFVAGFANITSIDLDRIALVAA</sequence>
<dbReference type="AlphaFoldDB" id="A0A7W9BH60"/>
<evidence type="ECO:0000256" key="2">
    <source>
        <dbReference type="ARBA" id="ARBA00022525"/>
    </source>
</evidence>
<feature type="region of interest" description="Disordered" evidence="3">
    <location>
        <begin position="27"/>
        <end position="68"/>
    </location>
</feature>
<organism evidence="5 6">
    <name type="scientific">Yoonia ponticola</name>
    <dbReference type="NCBI Taxonomy" id="1524255"/>
    <lineage>
        <taxon>Bacteria</taxon>
        <taxon>Pseudomonadati</taxon>
        <taxon>Pseudomonadota</taxon>
        <taxon>Alphaproteobacteria</taxon>
        <taxon>Rhodobacterales</taxon>
        <taxon>Paracoccaceae</taxon>
        <taxon>Yoonia</taxon>
    </lineage>
</organism>
<gene>
    <name evidence="5" type="ORF">FHS72_000072</name>
</gene>
<dbReference type="GO" id="GO:0005576">
    <property type="term" value="C:extracellular region"/>
    <property type="evidence" value="ECO:0007669"/>
    <property type="project" value="UniProtKB-SubCell"/>
</dbReference>
<dbReference type="InterPro" id="IPR018511">
    <property type="entry name" value="Hemolysin-typ_Ca-bd_CS"/>
</dbReference>
<evidence type="ECO:0000313" key="6">
    <source>
        <dbReference type="Proteomes" id="UP000535415"/>
    </source>
</evidence>
<evidence type="ECO:0000313" key="5">
    <source>
        <dbReference type="EMBL" id="MBB5720468.1"/>
    </source>
</evidence>
<keyword evidence="2" id="KW-0964">Secreted</keyword>
<dbReference type="InterPro" id="IPR001343">
    <property type="entry name" value="Hemolysn_Ca-bd"/>
</dbReference>
<feature type="signal peptide" evidence="4">
    <location>
        <begin position="1"/>
        <end position="24"/>
    </location>
</feature>
<evidence type="ECO:0000256" key="3">
    <source>
        <dbReference type="SAM" id="MobiDB-lite"/>
    </source>
</evidence>
<dbReference type="EMBL" id="JACIJM010000001">
    <property type="protein sequence ID" value="MBB5720468.1"/>
    <property type="molecule type" value="Genomic_DNA"/>
</dbReference>
<feature type="compositionally biased region" description="Acidic residues" evidence="3">
    <location>
        <begin position="27"/>
        <end position="40"/>
    </location>
</feature>
<dbReference type="InterPro" id="IPR011049">
    <property type="entry name" value="Serralysin-like_metalloprot_C"/>
</dbReference>
<dbReference type="Pfam" id="PF00353">
    <property type="entry name" value="HemolysinCabind"/>
    <property type="match status" value="4"/>
</dbReference>
<dbReference type="InterPro" id="IPR050557">
    <property type="entry name" value="RTX_toxin/Mannuronan_C5-epim"/>
</dbReference>
<evidence type="ECO:0000256" key="1">
    <source>
        <dbReference type="ARBA" id="ARBA00004613"/>
    </source>
</evidence>
<dbReference type="PRINTS" id="PR00313">
    <property type="entry name" value="CABNDNGRPT"/>
</dbReference>
<protein>
    <submittedName>
        <fullName evidence="5">Ca2+-binding RTX toxin-like protein</fullName>
    </submittedName>
</protein>
<comment type="subcellular location">
    <subcellularLocation>
        <location evidence="1">Secreted</location>
    </subcellularLocation>
</comment>
<accession>A0A7W9BH60</accession>